<feature type="region of interest" description="Disordered" evidence="1">
    <location>
        <begin position="32"/>
        <end position="51"/>
    </location>
</feature>
<organism evidence="3 4">
    <name type="scientific">Deinandra increscens subsp. villosa</name>
    <dbReference type="NCBI Taxonomy" id="3103831"/>
    <lineage>
        <taxon>Eukaryota</taxon>
        <taxon>Viridiplantae</taxon>
        <taxon>Streptophyta</taxon>
        <taxon>Embryophyta</taxon>
        <taxon>Tracheophyta</taxon>
        <taxon>Spermatophyta</taxon>
        <taxon>Magnoliopsida</taxon>
        <taxon>eudicotyledons</taxon>
        <taxon>Gunneridae</taxon>
        <taxon>Pentapetalae</taxon>
        <taxon>asterids</taxon>
        <taxon>campanulids</taxon>
        <taxon>Asterales</taxon>
        <taxon>Asteraceae</taxon>
        <taxon>Asteroideae</taxon>
        <taxon>Heliantheae alliance</taxon>
        <taxon>Madieae</taxon>
        <taxon>Madiinae</taxon>
        <taxon>Deinandra</taxon>
    </lineage>
</organism>
<evidence type="ECO:0000313" key="4">
    <source>
        <dbReference type="Proteomes" id="UP001408789"/>
    </source>
</evidence>
<dbReference type="GO" id="GO:0043565">
    <property type="term" value="F:sequence-specific DNA binding"/>
    <property type="evidence" value="ECO:0007669"/>
    <property type="project" value="TreeGrafter"/>
</dbReference>
<dbReference type="EMBL" id="JBCNJP010000015">
    <property type="protein sequence ID" value="KAK9066499.1"/>
    <property type="molecule type" value="Genomic_DNA"/>
</dbReference>
<dbReference type="PANTHER" id="PTHR31713:SF79">
    <property type="entry name" value="CALMODULIN-BINDING PROTEIN60"/>
    <property type="match status" value="1"/>
</dbReference>
<gene>
    <name evidence="3" type="ORF">SSX86_013822</name>
</gene>
<dbReference type="InterPro" id="IPR012416">
    <property type="entry name" value="CBP60"/>
</dbReference>
<dbReference type="AlphaFoldDB" id="A0AAP0D111"/>
<dbReference type="Proteomes" id="UP001408789">
    <property type="component" value="Unassembled WGS sequence"/>
</dbReference>
<sequence length="310" mass="34806">MLLLPHLSVAVLQKLSESLNSGVVVFRHHRSPSVNPQSYYSSSIRRSNTSQNRRWCNVQGVMSQKKQSPSPPPEQPSSSSSDGSLRRKIPSFKSVVLEVMRFRNLSKYAVPILEPLVRRVVKEEVESAMEKHIASMNWDYKYKEDSSVPRRLQLQFLSGLSLPVFTGTRIEGGDCNTLKVALIDACTGKTVSSGIESSATVEIVVLEGDFDSNEDNNWTLEDFTNNIVRERQGKKSLLAGNAFLNLREGIGLVGDLAFTDNSSWTRSRKFRLGAQVMDKCDGDRVREAKSESFVVRDHRGEFPSLSSQYW</sequence>
<proteinExistence type="predicted"/>
<name>A0AAP0D111_9ASTR</name>
<comment type="caution">
    <text evidence="3">The sequence shown here is derived from an EMBL/GenBank/DDBJ whole genome shotgun (WGS) entry which is preliminary data.</text>
</comment>
<dbReference type="InterPro" id="IPR046831">
    <property type="entry name" value="Calmodulin_bind_N"/>
</dbReference>
<dbReference type="GO" id="GO:0003700">
    <property type="term" value="F:DNA-binding transcription factor activity"/>
    <property type="evidence" value="ECO:0007669"/>
    <property type="project" value="TreeGrafter"/>
</dbReference>
<accession>A0AAP0D111</accession>
<protein>
    <recommendedName>
        <fullName evidence="2">Calmodulin binding protein-like N-terminal domain-containing protein</fullName>
    </recommendedName>
</protein>
<evidence type="ECO:0000259" key="2">
    <source>
        <dbReference type="Pfam" id="PF07887"/>
    </source>
</evidence>
<evidence type="ECO:0000256" key="1">
    <source>
        <dbReference type="SAM" id="MobiDB-lite"/>
    </source>
</evidence>
<feature type="domain" description="Calmodulin binding protein-like N-terminal" evidence="2">
    <location>
        <begin position="152"/>
        <end position="298"/>
    </location>
</feature>
<evidence type="ECO:0000313" key="3">
    <source>
        <dbReference type="EMBL" id="KAK9066499.1"/>
    </source>
</evidence>
<dbReference type="GO" id="GO:0005516">
    <property type="term" value="F:calmodulin binding"/>
    <property type="evidence" value="ECO:0007669"/>
    <property type="project" value="InterPro"/>
</dbReference>
<dbReference type="PANTHER" id="PTHR31713">
    <property type="entry name" value="OS02G0177800 PROTEIN"/>
    <property type="match status" value="1"/>
</dbReference>
<dbReference type="GO" id="GO:0005634">
    <property type="term" value="C:nucleus"/>
    <property type="evidence" value="ECO:0007669"/>
    <property type="project" value="TreeGrafter"/>
</dbReference>
<keyword evidence="4" id="KW-1185">Reference proteome</keyword>
<dbReference type="Pfam" id="PF07887">
    <property type="entry name" value="Calmodulin_bind"/>
    <property type="match status" value="1"/>
</dbReference>
<feature type="region of interest" description="Disordered" evidence="1">
    <location>
        <begin position="60"/>
        <end position="86"/>
    </location>
</feature>
<reference evidence="3 4" key="1">
    <citation type="submission" date="2024-04" db="EMBL/GenBank/DDBJ databases">
        <title>The reference genome of an endangered Asteraceae, Deinandra increscens subsp. villosa, native to the Central Coast of California.</title>
        <authorList>
            <person name="Guilliams M."/>
            <person name="Hasenstab-Lehman K."/>
            <person name="Meyer R."/>
            <person name="Mcevoy S."/>
        </authorList>
    </citation>
    <scope>NUCLEOTIDE SEQUENCE [LARGE SCALE GENOMIC DNA]</scope>
    <source>
        <tissue evidence="3">Leaf</tissue>
    </source>
</reference>
<dbReference type="GO" id="GO:0080142">
    <property type="term" value="P:regulation of salicylic acid biosynthetic process"/>
    <property type="evidence" value="ECO:0007669"/>
    <property type="project" value="TreeGrafter"/>
</dbReference>